<dbReference type="PANTHER" id="PTHR42715:SF10">
    <property type="entry name" value="BETA-GLUCOSIDASE"/>
    <property type="match status" value="1"/>
</dbReference>
<evidence type="ECO:0000256" key="11">
    <source>
        <dbReference type="SAM" id="SignalP"/>
    </source>
</evidence>
<dbReference type="Pfam" id="PF14310">
    <property type="entry name" value="Fn3-like"/>
    <property type="match status" value="1"/>
</dbReference>
<comment type="caution">
    <text evidence="13">The sequence shown here is derived from an EMBL/GenBank/DDBJ whole genome shotgun (WGS) entry which is preliminary data.</text>
</comment>
<dbReference type="InterPro" id="IPR050288">
    <property type="entry name" value="Cellulose_deg_GH3"/>
</dbReference>
<dbReference type="InterPro" id="IPR036881">
    <property type="entry name" value="Glyco_hydro_3_C_sf"/>
</dbReference>
<dbReference type="Pfam" id="PF01915">
    <property type="entry name" value="Glyco_hydro_3_C"/>
    <property type="match status" value="1"/>
</dbReference>
<dbReference type="GO" id="GO:0008422">
    <property type="term" value="F:beta-glucosidase activity"/>
    <property type="evidence" value="ECO:0007669"/>
    <property type="project" value="UniProtKB-EC"/>
</dbReference>
<evidence type="ECO:0000256" key="4">
    <source>
        <dbReference type="ARBA" id="ARBA00012744"/>
    </source>
</evidence>
<keyword evidence="6" id="KW-0136">Cellulose degradation</keyword>
<evidence type="ECO:0000313" key="13">
    <source>
        <dbReference type="EMBL" id="KZZ91607.1"/>
    </source>
</evidence>
<comment type="similarity">
    <text evidence="3">Belongs to the glycosyl hydrolase 3 family.</text>
</comment>
<evidence type="ECO:0000256" key="8">
    <source>
        <dbReference type="ARBA" id="ARBA00023277"/>
    </source>
</evidence>
<evidence type="ECO:0000256" key="9">
    <source>
        <dbReference type="ARBA" id="ARBA00023295"/>
    </source>
</evidence>
<dbReference type="EC" id="3.2.1.21" evidence="4"/>
<feature type="chain" id="PRO_5007894772" description="beta-glucosidase" evidence="11">
    <location>
        <begin position="21"/>
        <end position="628"/>
    </location>
</feature>
<dbReference type="InterPro" id="IPR036962">
    <property type="entry name" value="Glyco_hydro_3_N_sf"/>
</dbReference>
<dbReference type="SUPFAM" id="SSF51445">
    <property type="entry name" value="(Trans)glycosidases"/>
    <property type="match status" value="2"/>
</dbReference>
<dbReference type="Gene3D" id="3.40.50.1700">
    <property type="entry name" value="Glycoside hydrolase family 3 C-terminal domain"/>
    <property type="match status" value="1"/>
</dbReference>
<name>A0A167YPT3_9EURO</name>
<dbReference type="Gene3D" id="3.20.20.300">
    <property type="entry name" value="Glycoside hydrolase, family 3, N-terminal domain"/>
    <property type="match status" value="2"/>
</dbReference>
<dbReference type="EMBL" id="AZGZ01000013">
    <property type="protein sequence ID" value="KZZ91607.1"/>
    <property type="molecule type" value="Genomic_DNA"/>
</dbReference>
<dbReference type="InterPro" id="IPR013783">
    <property type="entry name" value="Ig-like_fold"/>
</dbReference>
<evidence type="ECO:0000256" key="6">
    <source>
        <dbReference type="ARBA" id="ARBA00023001"/>
    </source>
</evidence>
<keyword evidence="14" id="KW-1185">Reference proteome</keyword>
<keyword evidence="10" id="KW-0624">Polysaccharide degradation</keyword>
<dbReference type="PANTHER" id="PTHR42715">
    <property type="entry name" value="BETA-GLUCOSIDASE"/>
    <property type="match status" value="1"/>
</dbReference>
<organism evidence="13 14">
    <name type="scientific">Ascosphaera apis ARSEF 7405</name>
    <dbReference type="NCBI Taxonomy" id="392613"/>
    <lineage>
        <taxon>Eukaryota</taxon>
        <taxon>Fungi</taxon>
        <taxon>Dikarya</taxon>
        <taxon>Ascomycota</taxon>
        <taxon>Pezizomycotina</taxon>
        <taxon>Eurotiomycetes</taxon>
        <taxon>Eurotiomycetidae</taxon>
        <taxon>Onygenales</taxon>
        <taxon>Ascosphaeraceae</taxon>
        <taxon>Ascosphaera</taxon>
    </lineage>
</organism>
<evidence type="ECO:0000256" key="2">
    <source>
        <dbReference type="ARBA" id="ARBA00004987"/>
    </source>
</evidence>
<evidence type="ECO:0000313" key="14">
    <source>
        <dbReference type="Proteomes" id="UP000242877"/>
    </source>
</evidence>
<dbReference type="FunFam" id="3.40.50.1700:FF:000009">
    <property type="entry name" value="Periplasmic beta-glucosidase"/>
    <property type="match status" value="1"/>
</dbReference>
<keyword evidence="7" id="KW-0325">Glycoprotein</keyword>
<dbReference type="Pfam" id="PF00933">
    <property type="entry name" value="Glyco_hydro_3"/>
    <property type="match status" value="1"/>
</dbReference>
<dbReference type="SMART" id="SM01217">
    <property type="entry name" value="Fn3_like"/>
    <property type="match status" value="1"/>
</dbReference>
<evidence type="ECO:0000256" key="3">
    <source>
        <dbReference type="ARBA" id="ARBA00005336"/>
    </source>
</evidence>
<feature type="domain" description="Fibronectin type III-like" evidence="12">
    <location>
        <begin position="540"/>
        <end position="609"/>
    </location>
</feature>
<reference evidence="13 14" key="1">
    <citation type="journal article" date="2016" name="Genome Biol. Evol.">
        <title>Divergent and convergent evolution of fungal pathogenicity.</title>
        <authorList>
            <person name="Shang Y."/>
            <person name="Xiao G."/>
            <person name="Zheng P."/>
            <person name="Cen K."/>
            <person name="Zhan S."/>
            <person name="Wang C."/>
        </authorList>
    </citation>
    <scope>NUCLEOTIDE SEQUENCE [LARGE SCALE GENOMIC DNA]</scope>
    <source>
        <strain evidence="13 14">ARSEF 7405</strain>
    </source>
</reference>
<dbReference type="GO" id="GO:0030245">
    <property type="term" value="P:cellulose catabolic process"/>
    <property type="evidence" value="ECO:0007669"/>
    <property type="project" value="UniProtKB-KW"/>
</dbReference>
<dbReference type="OrthoDB" id="4203342at2759"/>
<dbReference type="InterPro" id="IPR001764">
    <property type="entry name" value="Glyco_hydro_3_N"/>
</dbReference>
<dbReference type="VEuPathDB" id="FungiDB:AAP_03313"/>
<gene>
    <name evidence="13" type="ORF">AAP_03313</name>
</gene>
<evidence type="ECO:0000256" key="7">
    <source>
        <dbReference type="ARBA" id="ARBA00023180"/>
    </source>
</evidence>
<keyword evidence="8" id="KW-0119">Carbohydrate metabolism</keyword>
<keyword evidence="11" id="KW-0732">Signal</keyword>
<dbReference type="SUPFAM" id="SSF52279">
    <property type="entry name" value="Beta-D-glucan exohydrolase, C-terminal domain"/>
    <property type="match status" value="1"/>
</dbReference>
<dbReference type="FunFam" id="2.60.40.10:FF:000495">
    <property type="entry name" value="Periplasmic beta-glucosidase"/>
    <property type="match status" value="1"/>
</dbReference>
<comment type="pathway">
    <text evidence="2">Glycan metabolism; cellulose degradation.</text>
</comment>
<evidence type="ECO:0000256" key="5">
    <source>
        <dbReference type="ARBA" id="ARBA00022801"/>
    </source>
</evidence>
<dbReference type="Proteomes" id="UP000242877">
    <property type="component" value="Unassembled WGS sequence"/>
</dbReference>
<evidence type="ECO:0000259" key="12">
    <source>
        <dbReference type="SMART" id="SM01217"/>
    </source>
</evidence>
<dbReference type="Gene3D" id="2.60.40.10">
    <property type="entry name" value="Immunoglobulins"/>
    <property type="match status" value="1"/>
</dbReference>
<evidence type="ECO:0000256" key="10">
    <source>
        <dbReference type="ARBA" id="ARBA00023326"/>
    </source>
</evidence>
<evidence type="ECO:0000256" key="1">
    <source>
        <dbReference type="ARBA" id="ARBA00000448"/>
    </source>
</evidence>
<keyword evidence="5 13" id="KW-0378">Hydrolase</keyword>
<dbReference type="InterPro" id="IPR017853">
    <property type="entry name" value="GH"/>
</dbReference>
<feature type="signal peptide" evidence="11">
    <location>
        <begin position="1"/>
        <end position="20"/>
    </location>
</feature>
<keyword evidence="9" id="KW-0326">Glycosidase</keyword>
<dbReference type="AlphaFoldDB" id="A0A167YPT3"/>
<sequence length="628" mass="69364">MVFLKKLGAVLAATTALTGAVPTGNKDTPAYKDPHQPIKTRVDDLLSRMTVEDKMSQLIQGDLINWLNDTDYSFNYTGLEWNMKMRGGSVFTGRFVPWDVLSDMTKRGQDWLLQNTSLAIPAFMQSEGVHGFELINGTVFNSAIGYSSSWNRDLVEKMARVIGREARALLLENGNDMEMGGGHYSYETIPELIKSGELKEEYLDRAVRHVLHAKFAAGLFEEPFIGVPHDQFEQYIHTEEAVKISRQLDAESIVLLENHNQTLPLKKEGNIAVIGHFGDIMNYGDYVIPKTAKRGVTPLAGIKAAVGDKANVHFAKGCAPWSPDRSGFQEAVELANKSDVAIVMVGTWSADQGDLWSGANVTTGEGADMDDLHLVGPQADLIREVKKTGVPTIVVFTSGKPITEPWLSEHVDALLQHYYPGEQGGNALADVLFGAHNPSGRLTISFPRSVGDLPVYYDHLNSARQAFGHGQVYENGTMEFGRNYVLGDPNPWYDFGYGLSYSEFEYSNVTLSTKNVTDCNAEYVNATVTVTNKGPYAGQEVVQVYVRDVLASVDIPNKSLRGFEKVHLDCKESKKVTIPIKLNDLALWSMKNEYVIEAGDFEVQVGRSSQDIKTTAIFNVAKSKVVKM</sequence>
<comment type="catalytic activity">
    <reaction evidence="1">
        <text>Hydrolysis of terminal, non-reducing beta-D-glucosyl residues with release of beta-D-glucose.</text>
        <dbReference type="EC" id="3.2.1.21"/>
    </reaction>
</comment>
<dbReference type="InterPro" id="IPR002772">
    <property type="entry name" value="Glyco_hydro_3_C"/>
</dbReference>
<proteinExistence type="inferred from homology"/>
<accession>A0A167YPT3</accession>
<protein>
    <recommendedName>
        <fullName evidence="4">beta-glucosidase</fullName>
        <ecNumber evidence="4">3.2.1.21</ecNumber>
    </recommendedName>
</protein>
<dbReference type="InterPro" id="IPR026891">
    <property type="entry name" value="Fn3-like"/>
</dbReference>